<name>A0A4S8HYL9_9BACT</name>
<keyword evidence="2 5" id="KW-0812">Transmembrane</keyword>
<keyword evidence="7" id="KW-1185">Reference proteome</keyword>
<keyword evidence="6" id="KW-0808">Transferase</keyword>
<evidence type="ECO:0000256" key="2">
    <source>
        <dbReference type="ARBA" id="ARBA00022692"/>
    </source>
</evidence>
<evidence type="ECO:0000256" key="3">
    <source>
        <dbReference type="ARBA" id="ARBA00022989"/>
    </source>
</evidence>
<feature type="transmembrane region" description="Helical" evidence="5">
    <location>
        <begin position="12"/>
        <end position="29"/>
    </location>
</feature>
<dbReference type="AlphaFoldDB" id="A0A4S8HYL9"/>
<dbReference type="Gene3D" id="1.20.120.1630">
    <property type="match status" value="1"/>
</dbReference>
<accession>A0A4S8HYL9</accession>
<dbReference type="RefSeq" id="WP_136575375.1">
    <property type="nucleotide sequence ID" value="NZ_STFF01000001.1"/>
</dbReference>
<evidence type="ECO:0000313" key="6">
    <source>
        <dbReference type="EMBL" id="THU40883.1"/>
    </source>
</evidence>
<proteinExistence type="predicted"/>
<dbReference type="OrthoDB" id="9809773at2"/>
<dbReference type="Pfam" id="PF04191">
    <property type="entry name" value="PEMT"/>
    <property type="match status" value="1"/>
</dbReference>
<reference evidence="6 7" key="1">
    <citation type="submission" date="2019-04" db="EMBL/GenBank/DDBJ databases">
        <title>Niastella caeni sp. nov., isolated from activated sludge.</title>
        <authorList>
            <person name="Sheng M."/>
        </authorList>
    </citation>
    <scope>NUCLEOTIDE SEQUENCE [LARGE SCALE GENOMIC DNA]</scope>
    <source>
        <strain evidence="6 7">HX-2-15</strain>
    </source>
</reference>
<dbReference type="GO" id="GO:0032259">
    <property type="term" value="P:methylation"/>
    <property type="evidence" value="ECO:0007669"/>
    <property type="project" value="UniProtKB-KW"/>
</dbReference>
<keyword evidence="6" id="KW-0489">Methyltransferase</keyword>
<evidence type="ECO:0000256" key="5">
    <source>
        <dbReference type="SAM" id="Phobius"/>
    </source>
</evidence>
<dbReference type="EMBL" id="STFF01000001">
    <property type="protein sequence ID" value="THU40883.1"/>
    <property type="molecule type" value="Genomic_DNA"/>
</dbReference>
<dbReference type="PANTHER" id="PTHR12714">
    <property type="entry name" value="PROTEIN-S ISOPRENYLCYSTEINE O-METHYLTRANSFERASE"/>
    <property type="match status" value="1"/>
</dbReference>
<feature type="transmembrane region" description="Helical" evidence="5">
    <location>
        <begin position="44"/>
        <end position="68"/>
    </location>
</feature>
<feature type="transmembrane region" description="Helical" evidence="5">
    <location>
        <begin position="114"/>
        <end position="132"/>
    </location>
</feature>
<dbReference type="GO" id="GO:0012505">
    <property type="term" value="C:endomembrane system"/>
    <property type="evidence" value="ECO:0007669"/>
    <property type="project" value="UniProtKB-SubCell"/>
</dbReference>
<evidence type="ECO:0000256" key="1">
    <source>
        <dbReference type="ARBA" id="ARBA00004127"/>
    </source>
</evidence>
<dbReference type="PANTHER" id="PTHR12714:SF9">
    <property type="entry name" value="PROTEIN-S-ISOPRENYLCYSTEINE O-METHYLTRANSFERASE"/>
    <property type="match status" value="1"/>
</dbReference>
<evidence type="ECO:0000313" key="7">
    <source>
        <dbReference type="Proteomes" id="UP000306918"/>
    </source>
</evidence>
<dbReference type="InterPro" id="IPR007318">
    <property type="entry name" value="Phopholipid_MeTrfase"/>
</dbReference>
<dbReference type="GO" id="GO:0008168">
    <property type="term" value="F:methyltransferase activity"/>
    <property type="evidence" value="ECO:0007669"/>
    <property type="project" value="UniProtKB-KW"/>
</dbReference>
<organism evidence="6 7">
    <name type="scientific">Niastella caeni</name>
    <dbReference type="NCBI Taxonomy" id="2569763"/>
    <lineage>
        <taxon>Bacteria</taxon>
        <taxon>Pseudomonadati</taxon>
        <taxon>Bacteroidota</taxon>
        <taxon>Chitinophagia</taxon>
        <taxon>Chitinophagales</taxon>
        <taxon>Chitinophagaceae</taxon>
        <taxon>Niastella</taxon>
    </lineage>
</organism>
<dbReference type="Proteomes" id="UP000306918">
    <property type="component" value="Unassembled WGS sequence"/>
</dbReference>
<sequence length="167" mass="19410">MESPSILKHLRDIILLPFTVTFIVPYLLYDSKDVVIPHTVTLKLIGWLIAVAGSALFVYTVFLFKMLGQGTLAPWQPTQKLIVEGPYRYCRNPMISGVFFMIVGEGLMLYSTNILAWAVAFFIINTLYFIFVEERSMMQRFGSDYLKYKKHVPRWIPRFTPFRLLNS</sequence>
<protein>
    <submittedName>
        <fullName evidence="6">Isoprenylcysteine carboxylmethyltransferase family protein</fullName>
    </submittedName>
</protein>
<evidence type="ECO:0000256" key="4">
    <source>
        <dbReference type="ARBA" id="ARBA00023136"/>
    </source>
</evidence>
<gene>
    <name evidence="6" type="ORF">FAM09_01855</name>
</gene>
<comment type="subcellular location">
    <subcellularLocation>
        <location evidence="1">Endomembrane system</location>
        <topology evidence="1">Multi-pass membrane protein</topology>
    </subcellularLocation>
</comment>
<keyword evidence="3 5" id="KW-1133">Transmembrane helix</keyword>
<comment type="caution">
    <text evidence="6">The sequence shown here is derived from an EMBL/GenBank/DDBJ whole genome shotgun (WGS) entry which is preliminary data.</text>
</comment>
<keyword evidence="4 5" id="KW-0472">Membrane</keyword>